<dbReference type="GeneID" id="95573874"/>
<dbReference type="Proteomes" id="UP001057738">
    <property type="component" value="Chromosome"/>
</dbReference>
<dbReference type="EMBL" id="CP102514">
    <property type="protein sequence ID" value="UUY47592.1"/>
    <property type="molecule type" value="Genomic_DNA"/>
</dbReference>
<name>A0ABY5PTY6_9ACTN</name>
<sequence length="105" mass="11416">MTTNSMPGPPYARRQWPAVAALFTVLGPAAAWLGRAISYLPEVPGPYALFYVVPFALVAATWIPPRTDAQRRRRLAMGSAGCLLALFYPNVLVVTWLVLWAVAGS</sequence>
<organism evidence="2 3">
    <name type="scientific">Streptomyces yangpuensis</name>
    <dbReference type="NCBI Taxonomy" id="1648182"/>
    <lineage>
        <taxon>Bacteria</taxon>
        <taxon>Bacillati</taxon>
        <taxon>Actinomycetota</taxon>
        <taxon>Actinomycetes</taxon>
        <taxon>Kitasatosporales</taxon>
        <taxon>Streptomycetaceae</taxon>
        <taxon>Streptomyces</taxon>
    </lineage>
</organism>
<evidence type="ECO:0000313" key="2">
    <source>
        <dbReference type="EMBL" id="UUY47592.1"/>
    </source>
</evidence>
<gene>
    <name evidence="2" type="ORF">NRK68_10385</name>
</gene>
<feature type="transmembrane region" description="Helical" evidence="1">
    <location>
        <begin position="75"/>
        <end position="103"/>
    </location>
</feature>
<evidence type="ECO:0000256" key="1">
    <source>
        <dbReference type="SAM" id="Phobius"/>
    </source>
</evidence>
<reference evidence="2" key="1">
    <citation type="submission" date="2022-08" db="EMBL/GenBank/DDBJ databases">
        <authorList>
            <person name="Tian L."/>
        </authorList>
    </citation>
    <scope>NUCLEOTIDE SEQUENCE</scope>
    <source>
        <strain evidence="2">CM253</strain>
    </source>
</reference>
<keyword evidence="1" id="KW-0812">Transmembrane</keyword>
<dbReference type="RefSeq" id="WP_183065146.1">
    <property type="nucleotide sequence ID" value="NZ_CP102514.1"/>
</dbReference>
<evidence type="ECO:0000313" key="3">
    <source>
        <dbReference type="Proteomes" id="UP001057738"/>
    </source>
</evidence>
<feature type="transmembrane region" description="Helical" evidence="1">
    <location>
        <begin position="47"/>
        <end position="63"/>
    </location>
</feature>
<keyword evidence="1" id="KW-0472">Membrane</keyword>
<keyword evidence="3" id="KW-1185">Reference proteome</keyword>
<proteinExistence type="predicted"/>
<accession>A0ABY5PTY6</accession>
<protein>
    <recommendedName>
        <fullName evidence="4">Apolipoprotein N-acyltransferase</fullName>
    </recommendedName>
</protein>
<evidence type="ECO:0008006" key="4">
    <source>
        <dbReference type="Google" id="ProtNLM"/>
    </source>
</evidence>
<keyword evidence="1" id="KW-1133">Transmembrane helix</keyword>